<name>A0A851GDE3_9BACT</name>
<evidence type="ECO:0000256" key="1">
    <source>
        <dbReference type="SAM" id="SignalP"/>
    </source>
</evidence>
<feature type="domain" description="Glycosyl hydrolase family 98 putative carbohydrate-binding module" evidence="2">
    <location>
        <begin position="476"/>
        <end position="613"/>
    </location>
</feature>
<organism evidence="3 4">
    <name type="scientific">Oceaniferula marina</name>
    <dbReference type="NCBI Taxonomy" id="2748318"/>
    <lineage>
        <taxon>Bacteria</taxon>
        <taxon>Pseudomonadati</taxon>
        <taxon>Verrucomicrobiota</taxon>
        <taxon>Verrucomicrobiia</taxon>
        <taxon>Verrucomicrobiales</taxon>
        <taxon>Verrucomicrobiaceae</taxon>
        <taxon>Oceaniferula</taxon>
    </lineage>
</organism>
<dbReference type="Gene3D" id="2.60.120.1060">
    <property type="entry name" value="NPCBM/NEW2 domain"/>
    <property type="match status" value="1"/>
</dbReference>
<dbReference type="InterPro" id="IPR013222">
    <property type="entry name" value="Glyco_hyd_98_carb-bd"/>
</dbReference>
<dbReference type="InterPro" id="IPR038637">
    <property type="entry name" value="NPCBM_sf"/>
</dbReference>
<proteinExistence type="predicted"/>
<gene>
    <name evidence="3" type="ORF">HW115_09165</name>
</gene>
<evidence type="ECO:0000259" key="2">
    <source>
        <dbReference type="SMART" id="SM00776"/>
    </source>
</evidence>
<feature type="signal peptide" evidence="1">
    <location>
        <begin position="1"/>
        <end position="21"/>
    </location>
</feature>
<dbReference type="AlphaFoldDB" id="A0A851GDE3"/>
<dbReference type="Proteomes" id="UP000557872">
    <property type="component" value="Unassembled WGS sequence"/>
</dbReference>
<accession>A0A851GDE3</accession>
<evidence type="ECO:0000313" key="3">
    <source>
        <dbReference type="EMBL" id="NWK55778.1"/>
    </source>
</evidence>
<protein>
    <submittedName>
        <fullName evidence="3">NPCBM/NEW2 domain-containing protein</fullName>
    </submittedName>
</protein>
<dbReference type="SMART" id="SM00776">
    <property type="entry name" value="NPCBM"/>
    <property type="match status" value="1"/>
</dbReference>
<keyword evidence="1" id="KW-0732">Signal</keyword>
<dbReference type="EMBL" id="JACBAZ010000003">
    <property type="protein sequence ID" value="NWK55778.1"/>
    <property type="molecule type" value="Genomic_DNA"/>
</dbReference>
<dbReference type="Pfam" id="PF08305">
    <property type="entry name" value="NPCBM"/>
    <property type="match status" value="1"/>
</dbReference>
<sequence>MRTFYLAILASALCYPPPSAAAAPSSPNEEAAQKSAKALKIIKAWRGDAQANPSDARTLHVVYWTPSDHPAAPAYRERLSRTMFHIRDFYAREMKRLGFGPLSINLDTEKDELLKIHMVTGLKPYADYKPSDGQRILKECVPSLEKAGITENKETILIFCNLSKWDAEKMLIVQDSPYYARGTHCEGCAWQVDSPILDPNDLDKKQPMLRDRQYGRISLGRYNSIFVGGVCHELGHALGLPHNRERQDERSAHGTALMGSGNRTYGEELRGEGKGSFLTLANGLRLATHPMFSGVTREMWSKGKATLTDIDIQAGDRLLKVSGKVKHAEGTPPVYAVLAYCDPAGRSNYDATTATAIPDAEGNFTLHCTDLQAGKSASLRLIALYANGDATSHIGSRTPYAFPYLVDKNGQANLDTWNLLREFLPLQSAIQRRNQKDIHKELTLLSKSQQPKASAIAKRMLARGHPHPSPEKIEAEVQAVALADTTPASAKVGYFRPTYNRLPRPDAILQSESQIFTSGIYAHAPAKHSYQLGGKWKTLSGQCGIAQGNSGSCVFVIKADGKTLWRSKTVKSGRLQGFKIDVSGKQNLELIVEDAGDGNGSDWGLWLEPQLKR</sequence>
<dbReference type="RefSeq" id="WP_178932319.1">
    <property type="nucleotide sequence ID" value="NZ_JACBAZ010000003.1"/>
</dbReference>
<keyword evidence="4" id="KW-1185">Reference proteome</keyword>
<feature type="chain" id="PRO_5032579655" evidence="1">
    <location>
        <begin position="22"/>
        <end position="613"/>
    </location>
</feature>
<comment type="caution">
    <text evidence="3">The sequence shown here is derived from an EMBL/GenBank/DDBJ whole genome shotgun (WGS) entry which is preliminary data.</text>
</comment>
<evidence type="ECO:0000313" key="4">
    <source>
        <dbReference type="Proteomes" id="UP000557872"/>
    </source>
</evidence>
<dbReference type="SUPFAM" id="SSF55486">
    <property type="entry name" value="Metalloproteases ('zincins'), catalytic domain"/>
    <property type="match status" value="1"/>
</dbReference>
<reference evidence="3 4" key="1">
    <citation type="submission" date="2020-07" db="EMBL/GenBank/DDBJ databases">
        <title>Roseicoccus Jingziensis gen. nov., sp. nov., isolated from coastal seawater.</title>
        <authorList>
            <person name="Feng X."/>
        </authorList>
    </citation>
    <scope>NUCLEOTIDE SEQUENCE [LARGE SCALE GENOMIC DNA]</scope>
    <source>
        <strain evidence="3 4">N1E253</strain>
    </source>
</reference>
<dbReference type="InterPro" id="IPR008979">
    <property type="entry name" value="Galactose-bd-like_sf"/>
</dbReference>
<dbReference type="SUPFAM" id="SSF49785">
    <property type="entry name" value="Galactose-binding domain-like"/>
    <property type="match status" value="1"/>
</dbReference>